<gene>
    <name evidence="1" type="ORF">OUZ56_008789</name>
</gene>
<proteinExistence type="predicted"/>
<dbReference type="Proteomes" id="UP001234178">
    <property type="component" value="Unassembled WGS sequence"/>
</dbReference>
<comment type="caution">
    <text evidence="1">The sequence shown here is derived from an EMBL/GenBank/DDBJ whole genome shotgun (WGS) entry which is preliminary data.</text>
</comment>
<evidence type="ECO:0000313" key="2">
    <source>
        <dbReference type="Proteomes" id="UP001234178"/>
    </source>
</evidence>
<accession>A0ABR0AE18</accession>
<evidence type="ECO:0000313" key="1">
    <source>
        <dbReference type="EMBL" id="KAK4023373.1"/>
    </source>
</evidence>
<reference evidence="1 2" key="1">
    <citation type="journal article" date="2023" name="Nucleic Acids Res.">
        <title>The hologenome of Daphnia magna reveals possible DNA methylation and microbiome-mediated evolution of the host genome.</title>
        <authorList>
            <person name="Chaturvedi A."/>
            <person name="Li X."/>
            <person name="Dhandapani V."/>
            <person name="Marshall H."/>
            <person name="Kissane S."/>
            <person name="Cuenca-Cambronero M."/>
            <person name="Asole G."/>
            <person name="Calvet F."/>
            <person name="Ruiz-Romero M."/>
            <person name="Marangio P."/>
            <person name="Guigo R."/>
            <person name="Rago D."/>
            <person name="Mirbahai L."/>
            <person name="Eastwood N."/>
            <person name="Colbourne J.K."/>
            <person name="Zhou J."/>
            <person name="Mallon E."/>
            <person name="Orsini L."/>
        </authorList>
    </citation>
    <scope>NUCLEOTIDE SEQUENCE [LARGE SCALE GENOMIC DNA]</scope>
    <source>
        <strain evidence="1">LRV0_1</strain>
    </source>
</reference>
<name>A0ABR0AE18_9CRUS</name>
<organism evidence="1 2">
    <name type="scientific">Daphnia magna</name>
    <dbReference type="NCBI Taxonomy" id="35525"/>
    <lineage>
        <taxon>Eukaryota</taxon>
        <taxon>Metazoa</taxon>
        <taxon>Ecdysozoa</taxon>
        <taxon>Arthropoda</taxon>
        <taxon>Crustacea</taxon>
        <taxon>Branchiopoda</taxon>
        <taxon>Diplostraca</taxon>
        <taxon>Cladocera</taxon>
        <taxon>Anomopoda</taxon>
        <taxon>Daphniidae</taxon>
        <taxon>Daphnia</taxon>
    </lineage>
</organism>
<protein>
    <submittedName>
        <fullName evidence="1">Uncharacterized protein</fullName>
    </submittedName>
</protein>
<keyword evidence="2" id="KW-1185">Reference proteome</keyword>
<sequence>MAHLWSLMHRPINCLETIIKPFRLRLDSYVTDWCTGTNEKHIRRAALQRSTLNCQPRLACHHICLGIKPLHFHLQRTDYSHLLFQPYTHLEPTNPREIKKLNTKKSPLAKQNLTITDLQTYGRGLCASPCIFIIGSHSSGDNVGLSETKDLKLAPFVLREISRRLVHKAARQTIGKGFNEVFKLTMKRLENEGKENNAGKKNEKNGNHNNKQDAVVPFSRCVCCNVVHPWVSNLNGSTE</sequence>
<dbReference type="EMBL" id="JAOYFB010000037">
    <property type="protein sequence ID" value="KAK4023373.1"/>
    <property type="molecule type" value="Genomic_DNA"/>
</dbReference>